<gene>
    <name evidence="6" type="ORF">GCM10009118_33840</name>
</gene>
<dbReference type="PANTHER" id="PTHR43201:SF5">
    <property type="entry name" value="MEDIUM-CHAIN ACYL-COA LIGASE ACSF2, MITOCHONDRIAL"/>
    <property type="match status" value="1"/>
</dbReference>
<dbReference type="RefSeq" id="WP_343790897.1">
    <property type="nucleotide sequence ID" value="NZ_BAAAFH010000022.1"/>
</dbReference>
<sequence length="470" mass="52361">MNTTFNTYHFLRESARRFSDRIAITDESGHLTYAELLREVDQLATELQKYSEDKTLRLGICYANDRNFLIALFAGVKAGYIVMPVFHELTSSEISAHLRENKIAHFLNQEQGDRLYNTVFRLEIIHNRPDEEALELCPDPVFIRPTSGTTGKAKGVLMSHSGVKERITAANKVLNIDETSVIIWVLPMAFHFVVSLVLYVAKGARIVVTGGLDGRKLAGTIERYKGTLLYSSPLHIRLLSTLKEPIDLSSLQHVISTTTAVSSTVCHEFYKKYGIGVSQAYGIIEVGLPLINTLYNIEEPDDVGSALPDYEVAVFDDVGNQLSEETIGNLGIKGTGMFAGYLSPLTKREMVLQNGFFMTGDIATIKSNGNVRILGRKKSMINVGGNKVFPQEVEFILEQYPGVLRARVYADHHPLVGEIVAAELVPEGETLLVVEDIISYCRKYLASFKLPQRIRIVEEVEMTASGKIKR</sequence>
<accession>A0ABP3Y825</accession>
<protein>
    <submittedName>
        <fullName evidence="6">Uncharacterized protein</fullName>
    </submittedName>
</protein>
<keyword evidence="2" id="KW-0436">Ligase</keyword>
<dbReference type="Gene3D" id="3.40.50.12780">
    <property type="entry name" value="N-terminal domain of ligase-like"/>
    <property type="match status" value="1"/>
</dbReference>
<proteinExistence type="inferred from homology"/>
<keyword evidence="3" id="KW-0472">Membrane</keyword>
<keyword evidence="3" id="KW-0812">Transmembrane</keyword>
<keyword evidence="3" id="KW-1133">Transmembrane helix</keyword>
<keyword evidence="7" id="KW-1185">Reference proteome</keyword>
<dbReference type="InterPro" id="IPR020845">
    <property type="entry name" value="AMP-binding_CS"/>
</dbReference>
<dbReference type="SUPFAM" id="SSF56801">
    <property type="entry name" value="Acetyl-CoA synthetase-like"/>
    <property type="match status" value="1"/>
</dbReference>
<evidence type="ECO:0000256" key="1">
    <source>
        <dbReference type="ARBA" id="ARBA00006432"/>
    </source>
</evidence>
<dbReference type="Proteomes" id="UP001501126">
    <property type="component" value="Unassembled WGS sequence"/>
</dbReference>
<dbReference type="Pfam" id="PF13193">
    <property type="entry name" value="AMP-binding_C"/>
    <property type="match status" value="1"/>
</dbReference>
<dbReference type="InterPro" id="IPR042099">
    <property type="entry name" value="ANL_N_sf"/>
</dbReference>
<comment type="caution">
    <text evidence="6">The sequence shown here is derived from an EMBL/GenBank/DDBJ whole genome shotgun (WGS) entry which is preliminary data.</text>
</comment>
<name>A0ABP3Y825_9FLAO</name>
<evidence type="ECO:0000256" key="3">
    <source>
        <dbReference type="SAM" id="Phobius"/>
    </source>
</evidence>
<evidence type="ECO:0000313" key="7">
    <source>
        <dbReference type="Proteomes" id="UP001501126"/>
    </source>
</evidence>
<dbReference type="InterPro" id="IPR045851">
    <property type="entry name" value="AMP-bd_C_sf"/>
</dbReference>
<dbReference type="Gene3D" id="3.30.300.30">
    <property type="match status" value="1"/>
</dbReference>
<evidence type="ECO:0000259" key="5">
    <source>
        <dbReference type="Pfam" id="PF13193"/>
    </source>
</evidence>
<feature type="domain" description="AMP-dependent synthetase/ligase" evidence="4">
    <location>
        <begin position="11"/>
        <end position="342"/>
    </location>
</feature>
<dbReference type="PROSITE" id="PS00455">
    <property type="entry name" value="AMP_BINDING"/>
    <property type="match status" value="1"/>
</dbReference>
<dbReference type="EMBL" id="BAAAFH010000022">
    <property type="protein sequence ID" value="GAA0876974.1"/>
    <property type="molecule type" value="Genomic_DNA"/>
</dbReference>
<feature type="domain" description="AMP-binding enzyme C-terminal" evidence="5">
    <location>
        <begin position="392"/>
        <end position="467"/>
    </location>
</feature>
<evidence type="ECO:0000313" key="6">
    <source>
        <dbReference type="EMBL" id="GAA0876974.1"/>
    </source>
</evidence>
<organism evidence="6 7">
    <name type="scientific">Wandonia haliotis</name>
    <dbReference type="NCBI Taxonomy" id="574963"/>
    <lineage>
        <taxon>Bacteria</taxon>
        <taxon>Pseudomonadati</taxon>
        <taxon>Bacteroidota</taxon>
        <taxon>Flavobacteriia</taxon>
        <taxon>Flavobacteriales</taxon>
        <taxon>Crocinitomicaceae</taxon>
        <taxon>Wandonia</taxon>
    </lineage>
</organism>
<dbReference type="InterPro" id="IPR025110">
    <property type="entry name" value="AMP-bd_C"/>
</dbReference>
<dbReference type="CDD" id="cd04433">
    <property type="entry name" value="AFD_class_I"/>
    <property type="match status" value="1"/>
</dbReference>
<dbReference type="Pfam" id="PF00501">
    <property type="entry name" value="AMP-binding"/>
    <property type="match status" value="1"/>
</dbReference>
<evidence type="ECO:0000259" key="4">
    <source>
        <dbReference type="Pfam" id="PF00501"/>
    </source>
</evidence>
<comment type="similarity">
    <text evidence="1">Belongs to the ATP-dependent AMP-binding enzyme family.</text>
</comment>
<reference evidence="7" key="1">
    <citation type="journal article" date="2019" name="Int. J. Syst. Evol. Microbiol.">
        <title>The Global Catalogue of Microorganisms (GCM) 10K type strain sequencing project: providing services to taxonomists for standard genome sequencing and annotation.</title>
        <authorList>
            <consortium name="The Broad Institute Genomics Platform"/>
            <consortium name="The Broad Institute Genome Sequencing Center for Infectious Disease"/>
            <person name="Wu L."/>
            <person name="Ma J."/>
        </authorList>
    </citation>
    <scope>NUCLEOTIDE SEQUENCE [LARGE SCALE GENOMIC DNA]</scope>
    <source>
        <strain evidence="7">JCM 16083</strain>
    </source>
</reference>
<dbReference type="InterPro" id="IPR000873">
    <property type="entry name" value="AMP-dep_synth/lig_dom"/>
</dbReference>
<feature type="transmembrane region" description="Helical" evidence="3">
    <location>
        <begin position="181"/>
        <end position="201"/>
    </location>
</feature>
<dbReference type="PANTHER" id="PTHR43201">
    <property type="entry name" value="ACYL-COA SYNTHETASE"/>
    <property type="match status" value="1"/>
</dbReference>
<evidence type="ECO:0000256" key="2">
    <source>
        <dbReference type="ARBA" id="ARBA00022598"/>
    </source>
</evidence>